<feature type="compositionally biased region" description="Basic and acidic residues" evidence="6">
    <location>
        <begin position="229"/>
        <end position="240"/>
    </location>
</feature>
<feature type="region of interest" description="Disordered" evidence="6">
    <location>
        <begin position="503"/>
        <end position="524"/>
    </location>
</feature>
<protein>
    <recommendedName>
        <fullName evidence="12">Tower domain-containing protein</fullName>
    </recommendedName>
</protein>
<dbReference type="Gene3D" id="2.40.50.140">
    <property type="entry name" value="Nucleic acid-binding proteins"/>
    <property type="match status" value="3"/>
</dbReference>
<evidence type="ECO:0000313" key="11">
    <source>
        <dbReference type="Proteomes" id="UP000069940"/>
    </source>
</evidence>
<dbReference type="Pfam" id="PF21318">
    <property type="entry name" value="BRCA2DBD_OB2"/>
    <property type="match status" value="1"/>
</dbReference>
<feature type="region of interest" description="Disordered" evidence="6">
    <location>
        <begin position="1"/>
        <end position="70"/>
    </location>
</feature>
<dbReference type="PANTHER" id="PTHR11289:SF0">
    <property type="entry name" value="BREAST CANCER TYPE 2 SUSCEPTIBILITY PROTEIN"/>
    <property type="match status" value="1"/>
</dbReference>
<feature type="compositionally biased region" description="Basic residues" evidence="6">
    <location>
        <begin position="12"/>
        <end position="25"/>
    </location>
</feature>
<feature type="region of interest" description="Disordered" evidence="6">
    <location>
        <begin position="1688"/>
        <end position="1708"/>
    </location>
</feature>
<dbReference type="SUPFAM" id="SSF50249">
    <property type="entry name" value="Nucleic acid-binding proteins"/>
    <property type="match status" value="3"/>
</dbReference>
<dbReference type="PANTHER" id="PTHR11289">
    <property type="entry name" value="BREAST CANCER TYPE 2 SUSCEPTIBILITY PROTEIN BRCA2"/>
    <property type="match status" value="1"/>
</dbReference>
<dbReference type="InterPro" id="IPR012340">
    <property type="entry name" value="NA-bd_OB-fold"/>
</dbReference>
<feature type="region of interest" description="Disordered" evidence="6">
    <location>
        <begin position="225"/>
        <end position="244"/>
    </location>
</feature>
<name>A0ABM1Z3L7_AEDAL</name>
<evidence type="ECO:0000313" key="10">
    <source>
        <dbReference type="EnsemblMetazoa" id="AALFPA23_014746.P21409"/>
    </source>
</evidence>
<dbReference type="Pfam" id="PF00634">
    <property type="entry name" value="BRCA2"/>
    <property type="match status" value="2"/>
</dbReference>
<sequence length="1708" mass="192464">MDEVPASPELVKKRKSRRKALHFSKQRTSLSLNRARAAEVQQQDSVVGDATADVSELEETAGAENEEPEIPEQNDLLYFDVDTENIELAFEDPLVSAAILEKANQIEQECTARPSDDFLVNVQNKFVRIDEVIELEVKPGPSDPIPAIGKEPNATVTSKKANYSYTKFDLDTQMIGICEAADILAGLNTNPEQELNDWSSPLKQQQQEKEKVMHIKTEPLSQIRPKTPTTEEVRRRDRWSNVRQSSLSRKSISIQECRTPPSTSKINISRCITVDFSDESDSELRIDFSKIKSSQLKRRLEKIQSYIDSPPQAVRKTAERRTFSRKKFEKSPHTPVAVRRLSYESTNSERTNGIEMEPAHISSDEEMDCLQGTQQHPQPEDPVAIDSSPEGDNFDSSLLIKANINQLSQFFSQPGPPVTKPNPDSESLNKEPPFFGFPPEPTSPISLPSDTSASPKVLSIAWLFRSEAETESESELEGRNSEEHIHRLLEDDDDFLVQLYSSQRKEESVGTPEPASPIKEGSPAREAEFVMPLPPAERYSNRTNMVTPSNETDINHAYPPLEGFQTARGRGIKISETALAKARTIWDDEERKFDGDKAWQTNTTDDNEACAVLVPVPEKPSFGGFCTAGGSKVHISDKALARAEQLWKEEEGNDDIGAPVVEYDKPETALQSFGGFQTAGGSRVTASEKALAKAQHILDQLEHEMRTEDIHPEQVQGESFGFQTARGSTVKVSDDAMSKAQSMLRRIELDLENQLNDPLNGKPRKIPKEDANKPTTAEDGSCAKRLRDGNDSEPETPLKKYKLEARCNNAVHQFSTSTPNIHGKAIVPTSHHNGKHELDHFFGDLDDHEFQQLFSGMDPTGPNSRRSRPMKQVRLTSRFDECDNVSADEHNLPGGIPWDDSFGDVVTKLNSDEGLRVAQQILEARQLCRQRQQSYIENKPSDERRPRLTEFIKKKQLSGRKNVRQFVESNKNSGDIGVVSERLRHVNADNAKDFKFDMIQLYGKTECLENVEGISLGNPNATTRLLFNDRCQVGLPELKAAFLASPGVDPALIPTGWIENCWVWIIIKLTSMECQFSECFSGITTPENMFNQLVYRYHIEIDNAKRSVIRKMLEKDDIASKRMVLFVSRIFRGSVPFEAEIELCDGWYAIRTVLDFPLTQAVLRGKVTIGTKLMIQGAELINLSEGCSPLEVPADVRLKIHANSTRRTKWDTRLGVYKVPLNFVISSNDVLEGGGLIASLEIIILRVYPMMFVDKTQRDAQGAVKGDRASTVLRSERVERRRALESDSNRFENFQALFSQVQREVQAESVQQNGRSSLLSKLTRATTTAELLELVDAGLDLSCLEIEFSSTQREAIINLQRRKQEECLQEVNRRIRERMNGAESKRKVSSLLKLRIADARKPDKVLLLSIWRPPEDHCNVFQEGRVLEMRNASANGIKNGEVQLTAGKNSAFKILDLHQYEPPVRLMRTLTKIADIETTGFRPMFNEFDTIGIVIQVGTIGNKNFQTVYLADADQNLLGVHFWSSIKEYAYEDVVKEHVVLCISNLQWRTNNAHNVIPTAFATECTTFSEHSKSKHFVEEFQSFHAFLKDRDLQEFYDECSAKIAELKDVKLPRSCSFNTPLRNNSTTTPMRSILTSVNPNATTTPSPGVRQPASLQKRKLEQLAAYKSPPKLSPIIMRYNPKVRKDFKTPSKLEDRINQIDRDDSVC</sequence>
<feature type="compositionally biased region" description="Acidic residues" evidence="6">
    <location>
        <begin position="55"/>
        <end position="70"/>
    </location>
</feature>
<feature type="domain" description="BRCA2 OB1" evidence="7">
    <location>
        <begin position="1107"/>
        <end position="1218"/>
    </location>
</feature>
<dbReference type="InterPro" id="IPR015525">
    <property type="entry name" value="BRCA2"/>
</dbReference>
<dbReference type="SUPFAM" id="SSF81872">
    <property type="entry name" value="BRCA2 helical domain"/>
    <property type="match status" value="1"/>
</dbReference>
<feature type="compositionally biased region" description="Basic and acidic residues" evidence="6">
    <location>
        <begin position="781"/>
        <end position="797"/>
    </location>
</feature>
<dbReference type="InterPro" id="IPR015252">
    <property type="entry name" value="BRCA2_hlx"/>
</dbReference>
<dbReference type="Gene3D" id="6.10.70.10">
    <property type="match status" value="1"/>
</dbReference>
<dbReference type="InterPro" id="IPR002093">
    <property type="entry name" value="BRCA2_repeat"/>
</dbReference>
<dbReference type="PROSITE" id="PS50138">
    <property type="entry name" value="BRCA2_REPEAT"/>
    <property type="match status" value="4"/>
</dbReference>
<dbReference type="InterPro" id="IPR015187">
    <property type="entry name" value="BRCA2_OB_1"/>
</dbReference>
<dbReference type="Pfam" id="PF09169">
    <property type="entry name" value="BRCA-2_helical"/>
    <property type="match status" value="1"/>
</dbReference>
<evidence type="ECO:0000259" key="8">
    <source>
        <dbReference type="Pfam" id="PF09104"/>
    </source>
</evidence>
<dbReference type="CDD" id="cd04495">
    <property type="entry name" value="BRCA2DBD_OB3"/>
    <property type="match status" value="1"/>
</dbReference>
<feature type="domain" description="BRCA2 OB3" evidence="8">
    <location>
        <begin position="1468"/>
        <end position="1608"/>
    </location>
</feature>
<evidence type="ECO:0008006" key="12">
    <source>
        <dbReference type="Google" id="ProtNLM"/>
    </source>
</evidence>
<evidence type="ECO:0000259" key="9">
    <source>
        <dbReference type="Pfam" id="PF09169"/>
    </source>
</evidence>
<dbReference type="CDD" id="cd04493">
    <property type="entry name" value="BRCA2DBD_OB1"/>
    <property type="match status" value="1"/>
</dbReference>
<organism evidence="10 11">
    <name type="scientific">Aedes albopictus</name>
    <name type="common">Asian tiger mosquito</name>
    <name type="synonym">Stegomyia albopicta</name>
    <dbReference type="NCBI Taxonomy" id="7160"/>
    <lineage>
        <taxon>Eukaryota</taxon>
        <taxon>Metazoa</taxon>
        <taxon>Ecdysozoa</taxon>
        <taxon>Arthropoda</taxon>
        <taxon>Hexapoda</taxon>
        <taxon>Insecta</taxon>
        <taxon>Pterygota</taxon>
        <taxon>Neoptera</taxon>
        <taxon>Endopterygota</taxon>
        <taxon>Diptera</taxon>
        <taxon>Nematocera</taxon>
        <taxon>Culicoidea</taxon>
        <taxon>Culicidae</taxon>
        <taxon>Culicinae</taxon>
        <taxon>Aedini</taxon>
        <taxon>Aedes</taxon>
        <taxon>Stegomyia</taxon>
    </lineage>
</organism>
<proteinExistence type="predicted"/>
<accession>A0ABM1Z3L7</accession>
<feature type="region of interest" description="Disordered" evidence="6">
    <location>
        <begin position="311"/>
        <end position="336"/>
    </location>
</feature>
<keyword evidence="5" id="KW-0234">DNA repair</keyword>
<reference evidence="11" key="1">
    <citation type="journal article" date="2015" name="Proc. Natl. Acad. Sci. U.S.A.">
        <title>Genome sequence of the Asian Tiger mosquito, Aedes albopictus, reveals insights into its biology, genetics, and evolution.</title>
        <authorList>
            <person name="Chen X.G."/>
            <person name="Jiang X."/>
            <person name="Gu J."/>
            <person name="Xu M."/>
            <person name="Wu Y."/>
            <person name="Deng Y."/>
            <person name="Zhang C."/>
            <person name="Bonizzoni M."/>
            <person name="Dermauw W."/>
            <person name="Vontas J."/>
            <person name="Armbruster P."/>
            <person name="Huang X."/>
            <person name="Yang Y."/>
            <person name="Zhang H."/>
            <person name="He W."/>
            <person name="Peng H."/>
            <person name="Liu Y."/>
            <person name="Wu K."/>
            <person name="Chen J."/>
            <person name="Lirakis M."/>
            <person name="Topalis P."/>
            <person name="Van Leeuwen T."/>
            <person name="Hall A.B."/>
            <person name="Jiang X."/>
            <person name="Thorpe C."/>
            <person name="Mueller R.L."/>
            <person name="Sun C."/>
            <person name="Waterhouse R.M."/>
            <person name="Yan G."/>
            <person name="Tu Z.J."/>
            <person name="Fang X."/>
            <person name="James A.A."/>
        </authorList>
    </citation>
    <scope>NUCLEOTIDE SEQUENCE [LARGE SCALE GENOMIC DNA]</scope>
    <source>
        <strain evidence="11">Foshan</strain>
    </source>
</reference>
<dbReference type="EnsemblMetazoa" id="AALFPA23_014746.R21409">
    <property type="protein sequence ID" value="AALFPA23_014746.P21409"/>
    <property type="gene ID" value="AALFPA23_014746"/>
</dbReference>
<feature type="region of interest" description="Disordered" evidence="6">
    <location>
        <begin position="754"/>
        <end position="797"/>
    </location>
</feature>
<feature type="region of interest" description="Disordered" evidence="6">
    <location>
        <begin position="368"/>
        <end position="395"/>
    </location>
</feature>
<evidence type="ECO:0000256" key="2">
    <source>
        <dbReference type="ARBA" id="ARBA00022763"/>
    </source>
</evidence>
<dbReference type="GeneID" id="115263163"/>
<feature type="domain" description="Breast cancer type 2 susceptibility protein helical" evidence="9">
    <location>
        <begin position="923"/>
        <end position="1103"/>
    </location>
</feature>
<dbReference type="RefSeq" id="XP_062708624.1">
    <property type="nucleotide sequence ID" value="XM_062852640.1"/>
</dbReference>
<evidence type="ECO:0000256" key="1">
    <source>
        <dbReference type="ARBA" id="ARBA00022737"/>
    </source>
</evidence>
<keyword evidence="4" id="KW-0233">DNA recombination</keyword>
<keyword evidence="11" id="KW-1185">Reference proteome</keyword>
<evidence type="ECO:0000256" key="3">
    <source>
        <dbReference type="ARBA" id="ARBA00023125"/>
    </source>
</evidence>
<keyword evidence="1" id="KW-0677">Repeat</keyword>
<reference evidence="10" key="2">
    <citation type="submission" date="2025-05" db="UniProtKB">
        <authorList>
            <consortium name="EnsemblMetazoa"/>
        </authorList>
    </citation>
    <scope>IDENTIFICATION</scope>
    <source>
        <strain evidence="10">Foshan</strain>
    </source>
</reference>
<keyword evidence="2" id="KW-0227">DNA damage</keyword>
<evidence type="ECO:0000259" key="7">
    <source>
        <dbReference type="Pfam" id="PF09103"/>
    </source>
</evidence>
<evidence type="ECO:0000256" key="4">
    <source>
        <dbReference type="ARBA" id="ARBA00023172"/>
    </source>
</evidence>
<dbReference type="SUPFAM" id="SSF81878">
    <property type="entry name" value="BRCA2 tower domain"/>
    <property type="match status" value="1"/>
</dbReference>
<dbReference type="Pfam" id="PF09103">
    <property type="entry name" value="BRCA-2_OB1"/>
    <property type="match status" value="1"/>
</dbReference>
<dbReference type="Pfam" id="PF09104">
    <property type="entry name" value="BRCA-2_OB3"/>
    <property type="match status" value="1"/>
</dbReference>
<dbReference type="Proteomes" id="UP000069940">
    <property type="component" value="Unassembled WGS sequence"/>
</dbReference>
<evidence type="ECO:0000256" key="5">
    <source>
        <dbReference type="ARBA" id="ARBA00023204"/>
    </source>
</evidence>
<feature type="region of interest" description="Disordered" evidence="6">
    <location>
        <begin position="409"/>
        <end position="431"/>
    </location>
</feature>
<dbReference type="InterPro" id="IPR015188">
    <property type="entry name" value="BRCA2_OB_3"/>
</dbReference>
<dbReference type="InterPro" id="IPR036315">
    <property type="entry name" value="BRCA2_hlx_sf"/>
</dbReference>
<evidence type="ECO:0000256" key="6">
    <source>
        <dbReference type="SAM" id="MobiDB-lite"/>
    </source>
</evidence>
<keyword evidence="3" id="KW-0238">DNA-binding</keyword>